<dbReference type="Gene3D" id="1.10.510.10">
    <property type="entry name" value="Transferase(Phosphotransferase) domain 1"/>
    <property type="match status" value="1"/>
</dbReference>
<feature type="domain" description="Protein kinase" evidence="10">
    <location>
        <begin position="551"/>
        <end position="832"/>
    </location>
</feature>
<name>A0A4S4MWY9_9APHY</name>
<evidence type="ECO:0000313" key="11">
    <source>
        <dbReference type="EMBL" id="THH30906.1"/>
    </source>
</evidence>
<evidence type="ECO:0000256" key="6">
    <source>
        <dbReference type="ARBA" id="ARBA00022840"/>
    </source>
</evidence>
<dbReference type="GO" id="GO:0004674">
    <property type="term" value="F:protein serine/threonine kinase activity"/>
    <property type="evidence" value="ECO:0007669"/>
    <property type="project" value="UniProtKB-KW"/>
</dbReference>
<accession>A0A4S4MWY9</accession>
<comment type="caution">
    <text evidence="11">The sequence shown here is derived from an EMBL/GenBank/DDBJ whole genome shotgun (WGS) entry which is preliminary data.</text>
</comment>
<dbReference type="Proteomes" id="UP000308730">
    <property type="component" value="Unassembled WGS sequence"/>
</dbReference>
<evidence type="ECO:0000256" key="3">
    <source>
        <dbReference type="ARBA" id="ARBA00022679"/>
    </source>
</evidence>
<evidence type="ECO:0000256" key="5">
    <source>
        <dbReference type="ARBA" id="ARBA00022777"/>
    </source>
</evidence>
<comment type="catalytic activity">
    <reaction evidence="7">
        <text>L-threonyl-[protein] + ATP = O-phospho-L-threonyl-[protein] + ADP + H(+)</text>
        <dbReference type="Rhea" id="RHEA:46608"/>
        <dbReference type="Rhea" id="RHEA-COMP:11060"/>
        <dbReference type="Rhea" id="RHEA-COMP:11605"/>
        <dbReference type="ChEBI" id="CHEBI:15378"/>
        <dbReference type="ChEBI" id="CHEBI:30013"/>
        <dbReference type="ChEBI" id="CHEBI:30616"/>
        <dbReference type="ChEBI" id="CHEBI:61977"/>
        <dbReference type="ChEBI" id="CHEBI:456216"/>
        <dbReference type="EC" id="2.7.11.1"/>
    </reaction>
</comment>
<keyword evidence="12" id="KW-1185">Reference proteome</keyword>
<keyword evidence="4" id="KW-0547">Nucleotide-binding</keyword>
<dbReference type="PANTHER" id="PTHR44329:SF285">
    <property type="entry name" value="V-MOS MOLONEY MURINE SARCOMA VIRAL ONCO HOMOLOG"/>
    <property type="match status" value="1"/>
</dbReference>
<evidence type="ECO:0000313" key="12">
    <source>
        <dbReference type="Proteomes" id="UP000308730"/>
    </source>
</evidence>
<dbReference type="InterPro" id="IPR032675">
    <property type="entry name" value="LRR_dom_sf"/>
</dbReference>
<dbReference type="InterPro" id="IPR000719">
    <property type="entry name" value="Prot_kinase_dom"/>
</dbReference>
<keyword evidence="3" id="KW-0808">Transferase</keyword>
<feature type="coiled-coil region" evidence="9">
    <location>
        <begin position="838"/>
        <end position="921"/>
    </location>
</feature>
<organism evidence="11 12">
    <name type="scientific">Antrodiella citrinella</name>
    <dbReference type="NCBI Taxonomy" id="2447956"/>
    <lineage>
        <taxon>Eukaryota</taxon>
        <taxon>Fungi</taxon>
        <taxon>Dikarya</taxon>
        <taxon>Basidiomycota</taxon>
        <taxon>Agaricomycotina</taxon>
        <taxon>Agaricomycetes</taxon>
        <taxon>Polyporales</taxon>
        <taxon>Steccherinaceae</taxon>
        <taxon>Antrodiella</taxon>
    </lineage>
</organism>
<keyword evidence="5" id="KW-0418">Kinase</keyword>
<dbReference type="EC" id="2.7.11.1" evidence="1"/>
<evidence type="ECO:0000256" key="1">
    <source>
        <dbReference type="ARBA" id="ARBA00012513"/>
    </source>
</evidence>
<evidence type="ECO:0000256" key="9">
    <source>
        <dbReference type="SAM" id="Coils"/>
    </source>
</evidence>
<keyword evidence="9" id="KW-0175">Coiled coil</keyword>
<dbReference type="PROSITE" id="PS50011">
    <property type="entry name" value="PROTEIN_KINASE_DOM"/>
    <property type="match status" value="1"/>
</dbReference>
<evidence type="ECO:0000256" key="4">
    <source>
        <dbReference type="ARBA" id="ARBA00022741"/>
    </source>
</evidence>
<keyword evidence="2" id="KW-0723">Serine/threonine-protein kinase</keyword>
<dbReference type="EMBL" id="SGPM01000064">
    <property type="protein sequence ID" value="THH30906.1"/>
    <property type="molecule type" value="Genomic_DNA"/>
</dbReference>
<gene>
    <name evidence="11" type="ORF">EUX98_g3293</name>
</gene>
<dbReference type="InterPro" id="IPR051681">
    <property type="entry name" value="Ser/Thr_Kinases-Pseudokinases"/>
</dbReference>
<evidence type="ECO:0000259" key="10">
    <source>
        <dbReference type="PROSITE" id="PS50011"/>
    </source>
</evidence>
<reference evidence="11 12" key="1">
    <citation type="submission" date="2019-02" db="EMBL/GenBank/DDBJ databases">
        <title>Genome sequencing of the rare red list fungi Antrodiella citrinella (Flaviporus citrinellus).</title>
        <authorList>
            <person name="Buettner E."/>
            <person name="Kellner H."/>
        </authorList>
    </citation>
    <scope>NUCLEOTIDE SEQUENCE [LARGE SCALE GENOMIC DNA]</scope>
    <source>
        <strain evidence="11 12">DSM 108506</strain>
    </source>
</reference>
<sequence length="934" mass="105857">MEIGDPLPPEIWLHIASELVKDGKSDVQNLTLTNSFFRDLTQPPLFTTLDMKIHSEFSSDPNPTPIYFHTTQYNTQFLEYLAFLNSPRIASRILNVHLGRMDHEKPLDNDRVDALVLVRTVFERISSFTNLLVVEMSYCPIDTYSLSQLLAVPHLGKLSLYCCYLRLDGYPAIPKSFKVTSLSVYPGGSHSASRYTDTWWMRLLLRAEEVSILDEAMSASFISFLALVTSRPLHSLRELDLCAFAPEHHDFQAVLWACPALESIWINTMYYSVISNAIPPIPYGAAPSLTFICAPWLYLRIYLRHPSVRRVWMGDIPHGECLIRLREVYTLRPELTAIRFRPEDPLSTDEVEFVLTHFRSLEKFEVSVHHVTEQIFQGILDLLLTADLAPTLRMVSVNCWSTIETMHTQAASAELSSRLRQKCPLLASVQSIPPLDTVYLEVRIYHIIARLDEIGMAGIDGSTSESSANNILSKEIAILKLVDAAIPTDNPKDVTDDSGIAPEEAQDVIDKLWDLLGRPNSLSEKSKKIKLSLAGHHRKLPSALILQDVQFISNKSEATDGFFDIHSGQYKGNKVALKSLRTNLGEIIIQSVRDEMLEEFFLDVISWNRLRHTHILPLLGVSEHAEEKICMVLPWEDRGNVKDRIIKLRENAEMDDSLLVSHIHKWLLHVALGLDYLHEQNIVHGNLHGGNILIDKLDNARLTDFGLGEMIAYVTPLNLNHAPKLSGFSHRAPELHYPHAFGRDPYRPTPSSDVYAFACTAVELYTDKPPFSDLSPYRISTKVVNGERPRRPLTAEGVVMSNSLWHLTQQCWVQYPKDRPPVKNVVRDMKVIVFDGLQAALQSEIATHVKSKEALENQASSYVKEIAQLQGMLSWHEQEFRHLKEAFARQEKELVEMTAQNVQYRNEAEAIIAIADQLKQRRERGSPASIGISQ</sequence>
<dbReference type="OrthoDB" id="3158581at2759"/>
<protein>
    <recommendedName>
        <fullName evidence="1">non-specific serine/threonine protein kinase</fullName>
        <ecNumber evidence="1">2.7.11.1</ecNumber>
    </recommendedName>
</protein>
<dbReference type="SUPFAM" id="SSF52047">
    <property type="entry name" value="RNI-like"/>
    <property type="match status" value="1"/>
</dbReference>
<dbReference type="Pfam" id="PF07714">
    <property type="entry name" value="PK_Tyr_Ser-Thr"/>
    <property type="match status" value="1"/>
</dbReference>
<evidence type="ECO:0000256" key="8">
    <source>
        <dbReference type="ARBA" id="ARBA00048679"/>
    </source>
</evidence>
<dbReference type="GO" id="GO:0005524">
    <property type="term" value="F:ATP binding"/>
    <property type="evidence" value="ECO:0007669"/>
    <property type="project" value="UniProtKB-KW"/>
</dbReference>
<proteinExistence type="predicted"/>
<keyword evidence="6" id="KW-0067">ATP-binding</keyword>
<dbReference type="InterPro" id="IPR011009">
    <property type="entry name" value="Kinase-like_dom_sf"/>
</dbReference>
<evidence type="ECO:0000256" key="2">
    <source>
        <dbReference type="ARBA" id="ARBA00022527"/>
    </source>
</evidence>
<dbReference type="Gene3D" id="3.80.10.10">
    <property type="entry name" value="Ribonuclease Inhibitor"/>
    <property type="match status" value="1"/>
</dbReference>
<dbReference type="PANTHER" id="PTHR44329">
    <property type="entry name" value="SERINE/THREONINE-PROTEIN KINASE TNNI3K-RELATED"/>
    <property type="match status" value="1"/>
</dbReference>
<evidence type="ECO:0000256" key="7">
    <source>
        <dbReference type="ARBA" id="ARBA00047899"/>
    </source>
</evidence>
<dbReference type="InterPro" id="IPR001245">
    <property type="entry name" value="Ser-Thr/Tyr_kinase_cat_dom"/>
</dbReference>
<dbReference type="AlphaFoldDB" id="A0A4S4MWY9"/>
<comment type="catalytic activity">
    <reaction evidence="8">
        <text>L-seryl-[protein] + ATP = O-phospho-L-seryl-[protein] + ADP + H(+)</text>
        <dbReference type="Rhea" id="RHEA:17989"/>
        <dbReference type="Rhea" id="RHEA-COMP:9863"/>
        <dbReference type="Rhea" id="RHEA-COMP:11604"/>
        <dbReference type="ChEBI" id="CHEBI:15378"/>
        <dbReference type="ChEBI" id="CHEBI:29999"/>
        <dbReference type="ChEBI" id="CHEBI:30616"/>
        <dbReference type="ChEBI" id="CHEBI:83421"/>
        <dbReference type="ChEBI" id="CHEBI:456216"/>
        <dbReference type="EC" id="2.7.11.1"/>
    </reaction>
</comment>
<dbReference type="SUPFAM" id="SSF56112">
    <property type="entry name" value="Protein kinase-like (PK-like)"/>
    <property type="match status" value="1"/>
</dbReference>